<proteinExistence type="predicted"/>
<feature type="region of interest" description="Disordered" evidence="1">
    <location>
        <begin position="85"/>
        <end position="114"/>
    </location>
</feature>
<dbReference type="Gene3D" id="1.20.5.170">
    <property type="match status" value="1"/>
</dbReference>
<dbReference type="InterPro" id="IPR046347">
    <property type="entry name" value="bZIP_sf"/>
</dbReference>
<accession>A0A3D8RQC0</accession>
<dbReference type="PANTHER" id="PTHR37012">
    <property type="entry name" value="B-ZIP TRANSCRIPTION FACTOR (EUROFUNG)-RELATED"/>
    <property type="match status" value="1"/>
</dbReference>
<evidence type="ECO:0000313" key="3">
    <source>
        <dbReference type="EMBL" id="RDW76195.1"/>
    </source>
</evidence>
<dbReference type="PANTHER" id="PTHR37012:SF7">
    <property type="entry name" value="B-ZIP TRANSCRIPTION FACTOR (EUROFUNG)-RELATED"/>
    <property type="match status" value="1"/>
</dbReference>
<gene>
    <name evidence="3" type="ORF">BP5796_07016</name>
</gene>
<comment type="caution">
    <text evidence="3">The sequence shown here is derived from an EMBL/GenBank/DDBJ whole genome shotgun (WGS) entry which is preliminary data.</text>
</comment>
<protein>
    <recommendedName>
        <fullName evidence="2">BZIP domain-containing protein</fullName>
    </recommendedName>
</protein>
<evidence type="ECO:0000313" key="4">
    <source>
        <dbReference type="Proteomes" id="UP000256328"/>
    </source>
</evidence>
<name>A0A3D8RQC0_9HELO</name>
<evidence type="ECO:0000259" key="2">
    <source>
        <dbReference type="Pfam" id="PF00170"/>
    </source>
</evidence>
<keyword evidence="4" id="KW-1185">Reference proteome</keyword>
<dbReference type="SUPFAM" id="SSF57959">
    <property type="entry name" value="Leucine zipper domain"/>
    <property type="match status" value="1"/>
</dbReference>
<dbReference type="Proteomes" id="UP000256328">
    <property type="component" value="Unassembled WGS sequence"/>
</dbReference>
<dbReference type="AlphaFoldDB" id="A0A3D8RQC0"/>
<dbReference type="OrthoDB" id="5086080at2759"/>
<feature type="domain" description="BZIP" evidence="2">
    <location>
        <begin position="11"/>
        <end position="67"/>
    </location>
</feature>
<evidence type="ECO:0000256" key="1">
    <source>
        <dbReference type="SAM" id="MobiDB-lite"/>
    </source>
</evidence>
<dbReference type="Pfam" id="PF00170">
    <property type="entry name" value="bZIP_1"/>
    <property type="match status" value="1"/>
</dbReference>
<sequence>MVLRAGATLSKEEKKRNSDRESQRTLRERKKARVAYLERTVEQLQKQNSDEKVRELMKEVEALREEKLSLEKLVDQLGTVTSSLKELTTSARGQSSGKDGQSDMGSNTPDTNGTEVAFLLGEFDTIENGLDAGRTHPSRQGQSPTYHEIIPTNFPSAAFSKPPLFLEIGYGFEKLKQRPDAHAILQDTHTIVKATLNGWQSIMQGNDNPLPDILVRLHDRLELGPQSRLIDQLSVYYLTQLSLLRLVDQNHKSYLDMIPAWLLPTPKMRDHIINNPAVTALIRDCESFALAFLRNLRFNPQISIESTFTVDDFNGRLALSRTYRHLFFDDTPFSLAPDFFLRFPEFEHVVPAWRGNGVAIPQTGTNPLVIPSMECHGANPGRPATLDQQRWVDPSPGSPSIFESVDQSSFGLDPKADSLGLGQSYLGKYMNPLSLTYDDETGGLWH</sequence>
<reference evidence="3 4" key="1">
    <citation type="journal article" date="2018" name="IMA Fungus">
        <title>IMA Genome-F 9: Draft genome sequence of Annulohypoxylon stygium, Aspergillus mulundensis, Berkeleyomyces basicola (syn. Thielaviopsis basicola), Ceratocystis smalleyi, two Cercospora beticola strains, Coleophoma cylindrospora, Fusarium fracticaudum, Phialophora cf. hyalina, and Morchella septimelata.</title>
        <authorList>
            <person name="Wingfield B.D."/>
            <person name="Bills G.F."/>
            <person name="Dong Y."/>
            <person name="Huang W."/>
            <person name="Nel W.J."/>
            <person name="Swalarsk-Parry B.S."/>
            <person name="Vaghefi N."/>
            <person name="Wilken P.M."/>
            <person name="An Z."/>
            <person name="de Beer Z.W."/>
            <person name="De Vos L."/>
            <person name="Chen L."/>
            <person name="Duong T.A."/>
            <person name="Gao Y."/>
            <person name="Hammerbacher A."/>
            <person name="Kikkert J.R."/>
            <person name="Li Y."/>
            <person name="Li H."/>
            <person name="Li K."/>
            <person name="Li Q."/>
            <person name="Liu X."/>
            <person name="Ma X."/>
            <person name="Naidoo K."/>
            <person name="Pethybridge S.J."/>
            <person name="Sun J."/>
            <person name="Steenkamp E.T."/>
            <person name="van der Nest M.A."/>
            <person name="van Wyk S."/>
            <person name="Wingfield M.J."/>
            <person name="Xiong C."/>
            <person name="Yue Q."/>
            <person name="Zhang X."/>
        </authorList>
    </citation>
    <scope>NUCLEOTIDE SEQUENCE [LARGE SCALE GENOMIC DNA]</scope>
    <source>
        <strain evidence="3 4">BP5796</strain>
    </source>
</reference>
<dbReference type="EMBL" id="PDLN01000009">
    <property type="protein sequence ID" value="RDW76195.1"/>
    <property type="molecule type" value="Genomic_DNA"/>
</dbReference>
<dbReference type="InterPro" id="IPR004827">
    <property type="entry name" value="bZIP"/>
</dbReference>
<dbReference type="GO" id="GO:0003700">
    <property type="term" value="F:DNA-binding transcription factor activity"/>
    <property type="evidence" value="ECO:0007669"/>
    <property type="project" value="InterPro"/>
</dbReference>
<feature type="region of interest" description="Disordered" evidence="1">
    <location>
        <begin position="1"/>
        <end position="31"/>
    </location>
</feature>
<feature type="compositionally biased region" description="Basic and acidic residues" evidence="1">
    <location>
        <begin position="10"/>
        <end position="26"/>
    </location>
</feature>
<organism evidence="3 4">
    <name type="scientific">Coleophoma crateriformis</name>
    <dbReference type="NCBI Taxonomy" id="565419"/>
    <lineage>
        <taxon>Eukaryota</taxon>
        <taxon>Fungi</taxon>
        <taxon>Dikarya</taxon>
        <taxon>Ascomycota</taxon>
        <taxon>Pezizomycotina</taxon>
        <taxon>Leotiomycetes</taxon>
        <taxon>Helotiales</taxon>
        <taxon>Dermateaceae</taxon>
        <taxon>Coleophoma</taxon>
    </lineage>
</organism>
<dbReference type="CDD" id="cd14688">
    <property type="entry name" value="bZIP_YAP"/>
    <property type="match status" value="1"/>
</dbReference>